<dbReference type="PANTHER" id="PTHR33446">
    <property type="entry name" value="PROTEIN TONB-RELATED"/>
    <property type="match status" value="1"/>
</dbReference>
<dbReference type="EMBL" id="AP021874">
    <property type="protein sequence ID" value="BBO67608.1"/>
    <property type="molecule type" value="Genomic_DNA"/>
</dbReference>
<dbReference type="AlphaFoldDB" id="A0A5K7YEX6"/>
<dbReference type="InterPro" id="IPR003538">
    <property type="entry name" value="TonB"/>
</dbReference>
<dbReference type="GO" id="GO:0015031">
    <property type="term" value="P:protein transport"/>
    <property type="evidence" value="ECO:0007669"/>
    <property type="project" value="UniProtKB-KW"/>
</dbReference>
<dbReference type="KEGG" id="dalk:DSCA_15380"/>
<keyword evidence="8" id="KW-1133">Transmembrane helix</keyword>
<dbReference type="PROSITE" id="PS52015">
    <property type="entry name" value="TONB_CTD"/>
    <property type="match status" value="1"/>
</dbReference>
<evidence type="ECO:0000256" key="1">
    <source>
        <dbReference type="ARBA" id="ARBA00004383"/>
    </source>
</evidence>
<comment type="similarity">
    <text evidence="2">Belongs to the TonB family.</text>
</comment>
<name>A0A5K7YEX6_9BACT</name>
<dbReference type="GO" id="GO:0031992">
    <property type="term" value="F:energy transducer activity"/>
    <property type="evidence" value="ECO:0007669"/>
    <property type="project" value="InterPro"/>
</dbReference>
<keyword evidence="5" id="KW-0997">Cell inner membrane</keyword>
<accession>A0A5K7YEX6</accession>
<dbReference type="GO" id="GO:0055085">
    <property type="term" value="P:transmembrane transport"/>
    <property type="evidence" value="ECO:0007669"/>
    <property type="project" value="InterPro"/>
</dbReference>
<evidence type="ECO:0000256" key="2">
    <source>
        <dbReference type="ARBA" id="ARBA00006555"/>
    </source>
</evidence>
<evidence type="ECO:0000313" key="12">
    <source>
        <dbReference type="EMBL" id="BBO67608.1"/>
    </source>
</evidence>
<feature type="compositionally biased region" description="Pro residues" evidence="10">
    <location>
        <begin position="92"/>
        <end position="103"/>
    </location>
</feature>
<keyword evidence="3" id="KW-0813">Transport</keyword>
<protein>
    <recommendedName>
        <fullName evidence="11">TonB C-terminal domain-containing protein</fullName>
    </recommendedName>
</protein>
<dbReference type="Proteomes" id="UP000427906">
    <property type="component" value="Chromosome"/>
</dbReference>
<evidence type="ECO:0000256" key="3">
    <source>
        <dbReference type="ARBA" id="ARBA00022448"/>
    </source>
</evidence>
<gene>
    <name evidence="12" type="ORF">DSCA_15380</name>
</gene>
<evidence type="ECO:0000256" key="8">
    <source>
        <dbReference type="ARBA" id="ARBA00022989"/>
    </source>
</evidence>
<dbReference type="InterPro" id="IPR006260">
    <property type="entry name" value="TonB/TolA_C"/>
</dbReference>
<dbReference type="OrthoDB" id="15637at2"/>
<dbReference type="Pfam" id="PF03544">
    <property type="entry name" value="TonB_C"/>
    <property type="match status" value="1"/>
</dbReference>
<dbReference type="GO" id="GO:0015891">
    <property type="term" value="P:siderophore transport"/>
    <property type="evidence" value="ECO:0007669"/>
    <property type="project" value="InterPro"/>
</dbReference>
<evidence type="ECO:0000256" key="4">
    <source>
        <dbReference type="ARBA" id="ARBA00022475"/>
    </source>
</evidence>
<evidence type="ECO:0000256" key="5">
    <source>
        <dbReference type="ARBA" id="ARBA00022519"/>
    </source>
</evidence>
<keyword evidence="13" id="KW-1185">Reference proteome</keyword>
<dbReference type="GO" id="GO:0005886">
    <property type="term" value="C:plasma membrane"/>
    <property type="evidence" value="ECO:0007669"/>
    <property type="project" value="UniProtKB-SubCell"/>
</dbReference>
<keyword evidence="6" id="KW-0812">Transmembrane</keyword>
<evidence type="ECO:0000313" key="13">
    <source>
        <dbReference type="Proteomes" id="UP000427906"/>
    </source>
</evidence>
<sequence length="251" mass="27839">MKRILPAFVAAVLVHAALLTVDSRWLIRHDTLSPRTQVIAMRLMQRPPVAQPNIQPLPAPPPPLPPIPVKQVLKTKPVVKKTRVAAKPPPIKKVAVLPPPRPPARMTAVQPSPEPPPPSAMTESETQDRHESPTTVKAAAAATPREKEHVSGEKPGTAATVVKATPRYHHNPPPEYPSLARKRGYQGTVVLEVFVETDGRVGDLRIIESSRHRLLDRSAMKAVRRWQFQPGRRGDRIIAMWVRVPVQFSLK</sequence>
<evidence type="ECO:0000256" key="7">
    <source>
        <dbReference type="ARBA" id="ARBA00022927"/>
    </source>
</evidence>
<dbReference type="GO" id="GO:0030288">
    <property type="term" value="C:outer membrane-bounded periplasmic space"/>
    <property type="evidence" value="ECO:0007669"/>
    <property type="project" value="InterPro"/>
</dbReference>
<dbReference type="NCBIfam" id="TIGR01352">
    <property type="entry name" value="tonB_Cterm"/>
    <property type="match status" value="1"/>
</dbReference>
<evidence type="ECO:0000256" key="10">
    <source>
        <dbReference type="SAM" id="MobiDB-lite"/>
    </source>
</evidence>
<reference evidence="12 13" key="1">
    <citation type="submission" date="2019-11" db="EMBL/GenBank/DDBJ databases">
        <title>Comparative genomics of hydrocarbon-degrading Desulfosarcina strains.</title>
        <authorList>
            <person name="Watanabe M."/>
            <person name="Kojima H."/>
            <person name="Fukui M."/>
        </authorList>
    </citation>
    <scope>NUCLEOTIDE SEQUENCE [LARGE SCALE GENOMIC DNA]</scope>
    <source>
        <strain evidence="12 13">PL12</strain>
    </source>
</reference>
<comment type="subcellular location">
    <subcellularLocation>
        <location evidence="1">Cell inner membrane</location>
        <topology evidence="1">Single-pass membrane protein</topology>
        <orientation evidence="1">Periplasmic side</orientation>
    </subcellularLocation>
</comment>
<dbReference type="Gene3D" id="3.30.1150.10">
    <property type="match status" value="1"/>
</dbReference>
<dbReference type="RefSeq" id="WP_155315850.1">
    <property type="nucleotide sequence ID" value="NZ_AP021874.1"/>
</dbReference>
<keyword evidence="9" id="KW-0472">Membrane</keyword>
<dbReference type="InterPro" id="IPR051045">
    <property type="entry name" value="TonB-dependent_transducer"/>
</dbReference>
<keyword evidence="4" id="KW-1003">Cell membrane</keyword>
<evidence type="ECO:0000256" key="6">
    <source>
        <dbReference type="ARBA" id="ARBA00022692"/>
    </source>
</evidence>
<proteinExistence type="inferred from homology"/>
<dbReference type="InterPro" id="IPR037682">
    <property type="entry name" value="TonB_C"/>
</dbReference>
<organism evidence="12 13">
    <name type="scientific">Desulfosarcina alkanivorans</name>
    <dbReference type="NCBI Taxonomy" id="571177"/>
    <lineage>
        <taxon>Bacteria</taxon>
        <taxon>Pseudomonadati</taxon>
        <taxon>Thermodesulfobacteriota</taxon>
        <taxon>Desulfobacteria</taxon>
        <taxon>Desulfobacterales</taxon>
        <taxon>Desulfosarcinaceae</taxon>
        <taxon>Desulfosarcina</taxon>
    </lineage>
</organism>
<evidence type="ECO:0000256" key="9">
    <source>
        <dbReference type="ARBA" id="ARBA00023136"/>
    </source>
</evidence>
<evidence type="ECO:0000259" key="11">
    <source>
        <dbReference type="PROSITE" id="PS52015"/>
    </source>
</evidence>
<feature type="domain" description="TonB C-terminal" evidence="11">
    <location>
        <begin position="161"/>
        <end position="251"/>
    </location>
</feature>
<feature type="region of interest" description="Disordered" evidence="10">
    <location>
        <begin position="92"/>
        <end position="156"/>
    </location>
</feature>
<keyword evidence="7" id="KW-0653">Protein transport</keyword>
<dbReference type="PRINTS" id="PR01374">
    <property type="entry name" value="TONBPROTEIN"/>
</dbReference>
<dbReference type="SUPFAM" id="SSF74653">
    <property type="entry name" value="TolA/TonB C-terminal domain"/>
    <property type="match status" value="1"/>
</dbReference>